<reference evidence="1 2" key="2">
    <citation type="submission" date="2017-02" db="EMBL/GenBank/DDBJ databases">
        <title>A genome survey and senescence transcriptome analysis in Lentinula edodes.</title>
        <authorList>
            <person name="Sakamoto Y."/>
            <person name="Nakade K."/>
            <person name="Sato S."/>
            <person name="Yoshida Y."/>
            <person name="Miyazaki K."/>
            <person name="Natsume S."/>
            <person name="Konno N."/>
        </authorList>
    </citation>
    <scope>NUCLEOTIDE SEQUENCE [LARGE SCALE GENOMIC DNA]</scope>
    <source>
        <strain evidence="1 2">NBRC 111202</strain>
    </source>
</reference>
<dbReference type="EMBL" id="BDGU01000062">
    <property type="protein sequence ID" value="GAW01465.1"/>
    <property type="molecule type" value="Genomic_DNA"/>
</dbReference>
<name>A0A1Q3E2J3_LENED</name>
<protein>
    <submittedName>
        <fullName evidence="1">Uncharacterized protein</fullName>
    </submittedName>
</protein>
<evidence type="ECO:0000313" key="1">
    <source>
        <dbReference type="EMBL" id="GAW01465.1"/>
    </source>
</evidence>
<gene>
    <name evidence="1" type="ORF">LENED_003063</name>
</gene>
<keyword evidence="2" id="KW-1185">Reference proteome</keyword>
<reference evidence="1 2" key="1">
    <citation type="submission" date="2016-08" db="EMBL/GenBank/DDBJ databases">
        <authorList>
            <consortium name="Lentinula edodes genome sequencing consortium"/>
            <person name="Sakamoto Y."/>
            <person name="Nakade K."/>
            <person name="Sato S."/>
            <person name="Yoshida Y."/>
            <person name="Miyazaki K."/>
            <person name="Natsume S."/>
            <person name="Konno N."/>
        </authorList>
    </citation>
    <scope>NUCLEOTIDE SEQUENCE [LARGE SCALE GENOMIC DNA]</scope>
    <source>
        <strain evidence="1 2">NBRC 111202</strain>
    </source>
</reference>
<sequence>MRVDPEHENVYIVKFKKSAPSASNEEVNKAAKDCVEGFLKQIHDAPGRKVTVSFDGEYSPDKLESVLHFEAGMTHWIDGKFPHVVDKEGWVMCPKDDQGKYHGSASPMALLRTNQNCQTCGEPPHGP</sequence>
<organism evidence="1 2">
    <name type="scientific">Lentinula edodes</name>
    <name type="common">Shiitake mushroom</name>
    <name type="synonym">Lentinus edodes</name>
    <dbReference type="NCBI Taxonomy" id="5353"/>
    <lineage>
        <taxon>Eukaryota</taxon>
        <taxon>Fungi</taxon>
        <taxon>Dikarya</taxon>
        <taxon>Basidiomycota</taxon>
        <taxon>Agaricomycotina</taxon>
        <taxon>Agaricomycetes</taxon>
        <taxon>Agaricomycetidae</taxon>
        <taxon>Agaricales</taxon>
        <taxon>Marasmiineae</taxon>
        <taxon>Omphalotaceae</taxon>
        <taxon>Lentinula</taxon>
    </lineage>
</organism>
<dbReference type="AlphaFoldDB" id="A0A1Q3E2J3"/>
<proteinExistence type="predicted"/>
<dbReference type="Proteomes" id="UP000188533">
    <property type="component" value="Unassembled WGS sequence"/>
</dbReference>
<comment type="caution">
    <text evidence="1">The sequence shown here is derived from an EMBL/GenBank/DDBJ whole genome shotgun (WGS) entry which is preliminary data.</text>
</comment>
<evidence type="ECO:0000313" key="2">
    <source>
        <dbReference type="Proteomes" id="UP000188533"/>
    </source>
</evidence>
<accession>A0A1Q3E2J3</accession>